<sequence>MEERKAKGETVKGSAGKDLISNLPDALISQMLLYLPTKEAVRTSVLSNRWKSLWLLIPEFDLASTEFSDYTASFVCFMDRLLGFCRLEKSCLHKLKLSVRKDGNDQVCVTRWIDFVATPNLKHLDVEFVGPVKRECLEVMPLSLYVCETLLYLRLHRVLLDNFKSVSLTRLKTLHLEENEYANEAGPELLISSCPVLEDLSIVRRPDDNAKVLRVNSQTLTSLSIEVGGRDDEDDEGFDEDNSVVLIDAPRLKYLNFEDEVSHSKIISNSGSLTKVNIVGDFSLWEDKLQMRKFFTSISGVKDMKLSWRAFEVIDTIMPLPQFCNLSCLEAELYSASMEDLPTYLESFPNLKSLTLDVLYCTMREEVRLSLVPQCLLSSLEFVEIKGIFWGAPTKMEVVARYFAENAVVLKKLVLRCGGSVLVQDSISRDLFALLKRSTTCQIILC</sequence>
<dbReference type="Proteomes" id="UP000467841">
    <property type="component" value="Unassembled WGS sequence"/>
</dbReference>
<dbReference type="InterPro" id="IPR006566">
    <property type="entry name" value="FBD"/>
</dbReference>
<accession>A0A6D2LD36</accession>
<dbReference type="CDD" id="cd22160">
    <property type="entry name" value="F-box_AtFBL13-like"/>
    <property type="match status" value="1"/>
</dbReference>
<dbReference type="InterPro" id="IPR050232">
    <property type="entry name" value="FBL13/AtMIF1-like"/>
</dbReference>
<dbReference type="SUPFAM" id="SSF81383">
    <property type="entry name" value="F-box domain"/>
    <property type="match status" value="1"/>
</dbReference>
<evidence type="ECO:0000313" key="2">
    <source>
        <dbReference type="EMBL" id="CAA7059027.1"/>
    </source>
</evidence>
<dbReference type="Pfam" id="PF00646">
    <property type="entry name" value="F-box"/>
    <property type="match status" value="1"/>
</dbReference>
<dbReference type="Pfam" id="PF08387">
    <property type="entry name" value="FBD"/>
    <property type="match status" value="1"/>
</dbReference>
<evidence type="ECO:0000259" key="1">
    <source>
        <dbReference type="PROSITE" id="PS50181"/>
    </source>
</evidence>
<comment type="caution">
    <text evidence="2">The sequence shown here is derived from an EMBL/GenBank/DDBJ whole genome shotgun (WGS) entry which is preliminary data.</text>
</comment>
<reference evidence="2" key="1">
    <citation type="submission" date="2020-01" db="EMBL/GenBank/DDBJ databases">
        <authorList>
            <person name="Mishra B."/>
        </authorList>
    </citation>
    <scope>NUCLEOTIDE SEQUENCE [LARGE SCALE GENOMIC DNA]</scope>
</reference>
<dbReference type="InterPro" id="IPR055411">
    <property type="entry name" value="LRR_FXL15/At3g58940/PEG3-like"/>
</dbReference>
<dbReference type="PANTHER" id="PTHR31900:SF25">
    <property type="entry name" value="FBD DOMAIN-CONTAINING PROTEIN"/>
    <property type="match status" value="1"/>
</dbReference>
<dbReference type="PROSITE" id="PS50181">
    <property type="entry name" value="FBOX"/>
    <property type="match status" value="1"/>
</dbReference>
<dbReference type="OrthoDB" id="1112691at2759"/>
<evidence type="ECO:0000313" key="3">
    <source>
        <dbReference type="Proteomes" id="UP000467841"/>
    </source>
</evidence>
<proteinExistence type="predicted"/>
<protein>
    <recommendedName>
        <fullName evidence="1">F-box domain-containing protein</fullName>
    </recommendedName>
</protein>
<dbReference type="Pfam" id="PF24758">
    <property type="entry name" value="LRR_At5g56370"/>
    <property type="match status" value="1"/>
</dbReference>
<organism evidence="2 3">
    <name type="scientific">Microthlaspi erraticum</name>
    <dbReference type="NCBI Taxonomy" id="1685480"/>
    <lineage>
        <taxon>Eukaryota</taxon>
        <taxon>Viridiplantae</taxon>
        <taxon>Streptophyta</taxon>
        <taxon>Embryophyta</taxon>
        <taxon>Tracheophyta</taxon>
        <taxon>Spermatophyta</taxon>
        <taxon>Magnoliopsida</taxon>
        <taxon>eudicotyledons</taxon>
        <taxon>Gunneridae</taxon>
        <taxon>Pentapetalae</taxon>
        <taxon>rosids</taxon>
        <taxon>malvids</taxon>
        <taxon>Brassicales</taxon>
        <taxon>Brassicaceae</taxon>
        <taxon>Coluteocarpeae</taxon>
        <taxon>Microthlaspi</taxon>
    </lineage>
</organism>
<feature type="domain" description="F-box" evidence="1">
    <location>
        <begin position="17"/>
        <end position="53"/>
    </location>
</feature>
<dbReference type="PANTHER" id="PTHR31900">
    <property type="entry name" value="F-BOX/RNI SUPERFAMILY PROTEIN-RELATED"/>
    <property type="match status" value="1"/>
</dbReference>
<keyword evidence="3" id="KW-1185">Reference proteome</keyword>
<dbReference type="Gene3D" id="3.80.10.10">
    <property type="entry name" value="Ribonuclease Inhibitor"/>
    <property type="match status" value="1"/>
</dbReference>
<dbReference type="InterPro" id="IPR036047">
    <property type="entry name" value="F-box-like_dom_sf"/>
</dbReference>
<dbReference type="SUPFAM" id="SSF52047">
    <property type="entry name" value="RNI-like"/>
    <property type="match status" value="1"/>
</dbReference>
<dbReference type="InterPro" id="IPR001810">
    <property type="entry name" value="F-box_dom"/>
</dbReference>
<dbReference type="InterPro" id="IPR032675">
    <property type="entry name" value="LRR_dom_sf"/>
</dbReference>
<name>A0A6D2LD36_9BRAS</name>
<dbReference type="InterPro" id="IPR053781">
    <property type="entry name" value="F-box_AtFBL13-like"/>
</dbReference>
<dbReference type="SMART" id="SM00579">
    <property type="entry name" value="FBD"/>
    <property type="match status" value="1"/>
</dbReference>
<dbReference type="AlphaFoldDB" id="A0A6D2LD36"/>
<gene>
    <name evidence="2" type="ORF">MERR_LOCUS46263</name>
</gene>
<dbReference type="EMBL" id="CACVBM020001751">
    <property type="protein sequence ID" value="CAA7059027.1"/>
    <property type="molecule type" value="Genomic_DNA"/>
</dbReference>